<dbReference type="Proteomes" id="UP000321533">
    <property type="component" value="Chromosome"/>
</dbReference>
<evidence type="ECO:0000313" key="2">
    <source>
        <dbReference type="Proteomes" id="UP000321533"/>
    </source>
</evidence>
<dbReference type="EMBL" id="CP042435">
    <property type="protein sequence ID" value="QEC69667.1"/>
    <property type="molecule type" value="Genomic_DNA"/>
</dbReference>
<dbReference type="SUPFAM" id="SSF52266">
    <property type="entry name" value="SGNH hydrolase"/>
    <property type="match status" value="1"/>
</dbReference>
<protein>
    <recommendedName>
        <fullName evidence="3">SGNH/GDSL hydrolase family protein</fullName>
    </recommendedName>
</protein>
<dbReference type="GO" id="GO:0016788">
    <property type="term" value="F:hydrolase activity, acting on ester bonds"/>
    <property type="evidence" value="ECO:0007669"/>
    <property type="project" value="UniProtKB-ARBA"/>
</dbReference>
<keyword evidence="2" id="KW-1185">Reference proteome</keyword>
<gene>
    <name evidence="1" type="ORF">FRZ67_21050</name>
</gene>
<dbReference type="InterPro" id="IPR036514">
    <property type="entry name" value="SGNH_hydro_sf"/>
</dbReference>
<sequence>MNKDYIKFIKKAFLLLAIMFIVDRSLGGLVEYLYLHEPMGDVAAFSHAINNPTEDLLIYGSSRAVHTYNTKVFVDTLGVSTFNCGRNASNVIYHSAILPGALNGPHKPKAIVLDLVAKEIAWRSDQYGGDVLANMLLPYVLTNDNFASLAKDLFPKEYYKARVSKLYAYNSHIVSIIKNYSRRHNDNINGFQPLHGSKVSKEPEVYTAGVDKIDEFSKEKLEYFVKSVTDKKIPLVVIVSPMYVQPFKENYALTLSKQIVAKYGVQVWDYSTDPRFVKKELFYDMAHMNAEGAKLFSEEIASRMKREGIIKQ</sequence>
<organism evidence="1 2">
    <name type="scientific">Panacibacter ginsenosidivorans</name>
    <dbReference type="NCBI Taxonomy" id="1813871"/>
    <lineage>
        <taxon>Bacteria</taxon>
        <taxon>Pseudomonadati</taxon>
        <taxon>Bacteroidota</taxon>
        <taxon>Chitinophagia</taxon>
        <taxon>Chitinophagales</taxon>
        <taxon>Chitinophagaceae</taxon>
        <taxon>Panacibacter</taxon>
    </lineage>
</organism>
<name>A0A5B8VDQ9_9BACT</name>
<evidence type="ECO:0000313" key="1">
    <source>
        <dbReference type="EMBL" id="QEC69667.1"/>
    </source>
</evidence>
<dbReference type="Gene3D" id="3.40.50.1110">
    <property type="entry name" value="SGNH hydrolase"/>
    <property type="match status" value="1"/>
</dbReference>
<reference evidence="1 2" key="1">
    <citation type="journal article" date="2016" name="Int. J. Syst. Evol. Microbiol.">
        <title>Panacibacter ginsenosidivorans gen. nov., sp. nov., with ginsenoside converting activity isolated from soil of a ginseng field.</title>
        <authorList>
            <person name="Siddiqi M.Z."/>
            <person name="Muhammad Shafi S."/>
            <person name="Choi K.D."/>
            <person name="Im W.T."/>
        </authorList>
    </citation>
    <scope>NUCLEOTIDE SEQUENCE [LARGE SCALE GENOMIC DNA]</scope>
    <source>
        <strain evidence="1 2">Gsoil1550</strain>
    </source>
</reference>
<dbReference type="OrthoDB" id="869432at2"/>
<dbReference type="AlphaFoldDB" id="A0A5B8VDQ9"/>
<accession>A0A5B8VDQ9</accession>
<dbReference type="RefSeq" id="WP_147192543.1">
    <property type="nucleotide sequence ID" value="NZ_CP042435.1"/>
</dbReference>
<evidence type="ECO:0008006" key="3">
    <source>
        <dbReference type="Google" id="ProtNLM"/>
    </source>
</evidence>
<dbReference type="KEGG" id="pgin:FRZ67_21050"/>
<proteinExistence type="predicted"/>